<sequence length="56" mass="6629">MAHTLNAACVMELVQDYLGHSDMLTTKIYVKYFRKTNRTHLINSIPLQLQYRSFRP</sequence>
<protein>
    <submittedName>
        <fullName evidence="1">Uncharacterized protein</fullName>
    </submittedName>
</protein>
<evidence type="ECO:0000313" key="2">
    <source>
        <dbReference type="Proteomes" id="UP000249204"/>
    </source>
</evidence>
<dbReference type="SUPFAM" id="SSF56349">
    <property type="entry name" value="DNA breaking-rejoining enzymes"/>
    <property type="match status" value="1"/>
</dbReference>
<dbReference type="InterPro" id="IPR011010">
    <property type="entry name" value="DNA_brk_join_enz"/>
</dbReference>
<reference evidence="1 2" key="1">
    <citation type="submission" date="2018-06" db="EMBL/GenBank/DDBJ databases">
        <title>Isolation of heavy metals resistant Paenibacillus silvae NC2 from Gold-Copper mine in ZiJin, China.</title>
        <authorList>
            <person name="Xu J."/>
            <person name="Mazhar H.S."/>
            <person name="Rensing C."/>
        </authorList>
    </citation>
    <scope>NUCLEOTIDE SEQUENCE [LARGE SCALE GENOMIC DNA]</scope>
    <source>
        <strain evidence="1 2">NC2</strain>
    </source>
</reference>
<accession>A0A2W6NYB7</accession>
<name>A0A2W6NYB7_9BACL</name>
<evidence type="ECO:0000313" key="1">
    <source>
        <dbReference type="EMBL" id="PZT52420.1"/>
    </source>
</evidence>
<organism evidence="1 2">
    <name type="scientific">Paenibacillus silvae</name>
    <dbReference type="NCBI Taxonomy" id="1325358"/>
    <lineage>
        <taxon>Bacteria</taxon>
        <taxon>Bacillati</taxon>
        <taxon>Bacillota</taxon>
        <taxon>Bacilli</taxon>
        <taxon>Bacillales</taxon>
        <taxon>Paenibacillaceae</taxon>
        <taxon>Paenibacillus</taxon>
    </lineage>
</organism>
<dbReference type="AlphaFoldDB" id="A0A2W6NYB7"/>
<dbReference type="Proteomes" id="UP000249204">
    <property type="component" value="Unassembled WGS sequence"/>
</dbReference>
<gene>
    <name evidence="1" type="ORF">DN757_27230</name>
</gene>
<dbReference type="GO" id="GO:0003677">
    <property type="term" value="F:DNA binding"/>
    <property type="evidence" value="ECO:0007669"/>
    <property type="project" value="InterPro"/>
</dbReference>
<proteinExistence type="predicted"/>
<dbReference type="EMBL" id="QKWW01000098">
    <property type="protein sequence ID" value="PZT52420.1"/>
    <property type="molecule type" value="Genomic_DNA"/>
</dbReference>
<comment type="caution">
    <text evidence="1">The sequence shown here is derived from an EMBL/GenBank/DDBJ whole genome shotgun (WGS) entry which is preliminary data.</text>
</comment>